<dbReference type="PANTHER" id="PTHR23095:SF20">
    <property type="entry name" value="PARANEOPLASTIC ANTIGEN MA6E"/>
    <property type="match status" value="1"/>
</dbReference>
<keyword evidence="1" id="KW-1185">Reference proteome</keyword>
<gene>
    <name evidence="2" type="primary">LOC103213105</name>
</gene>
<evidence type="ECO:0000313" key="1">
    <source>
        <dbReference type="Proteomes" id="UP000694850"/>
    </source>
</evidence>
<reference evidence="2" key="1">
    <citation type="submission" date="2025-08" db="UniProtKB">
        <authorList>
            <consortium name="RefSeq"/>
        </authorList>
    </citation>
    <scope>IDENTIFICATION</scope>
</reference>
<dbReference type="InterPro" id="IPR048270">
    <property type="entry name" value="PNMA_C"/>
</dbReference>
<protein>
    <submittedName>
        <fullName evidence="2">Paraneoplastic antigen Ma6E-like</fullName>
    </submittedName>
</protein>
<dbReference type="GeneID" id="103213105"/>
<dbReference type="InterPro" id="IPR026523">
    <property type="entry name" value="PNMA"/>
</dbReference>
<accession>A0A8B7BAJ0</accession>
<dbReference type="OrthoDB" id="115435at2759"/>
<dbReference type="PANTHER" id="PTHR23095">
    <property type="entry name" value="PARANEOPLASTIC ANTIGEN"/>
    <property type="match status" value="1"/>
</dbReference>
<dbReference type="Pfam" id="PF14893">
    <property type="entry name" value="PNMA"/>
    <property type="match status" value="1"/>
</dbReference>
<sequence>MTLAMLRDWCRWMGVNEQHCLLLVGIPDDCEEDEFQEAVWTALRPLGRYRLRPFSGREEPGPGEEPFEGWLDHAYDMLYLWRHVPERERRRRLVECLSGPALDILCGLLAEDPSLTAQDCLVALMQVFGAQDALMTAQFKFLTCTQQPGESLFAYVMRQEGLLQAATEKGAVHPAMADQVRARQLLMRAHLSPMLYNRLRRMRMEGRPPGLLGLLQLIQETEALEAAQARQVLSHMEEGADRGGGALAAAQAAPVDEDVTQAAPAAEEASEAVHDAEDTAEAAAGTSAAAEGIPVTQEVESAPTPAQVGGASGAHPEDAGCGPSGLA</sequence>
<name>A0A8B7BAJ0_ORYAF</name>
<dbReference type="AlphaFoldDB" id="A0A8B7BAJ0"/>
<dbReference type="RefSeq" id="XP_007957185.2">
    <property type="nucleotide sequence ID" value="XM_007958994.2"/>
</dbReference>
<proteinExistence type="predicted"/>
<organism evidence="1 2">
    <name type="scientific">Orycteropus afer afer</name>
    <dbReference type="NCBI Taxonomy" id="1230840"/>
    <lineage>
        <taxon>Eukaryota</taxon>
        <taxon>Metazoa</taxon>
        <taxon>Chordata</taxon>
        <taxon>Craniata</taxon>
        <taxon>Vertebrata</taxon>
        <taxon>Euteleostomi</taxon>
        <taxon>Mammalia</taxon>
        <taxon>Eutheria</taxon>
        <taxon>Afrotheria</taxon>
        <taxon>Tubulidentata</taxon>
        <taxon>Orycteropodidae</taxon>
        <taxon>Orycteropus</taxon>
    </lineage>
</organism>
<evidence type="ECO:0000313" key="2">
    <source>
        <dbReference type="RefSeq" id="XP_007957185.2"/>
    </source>
</evidence>
<dbReference type="Proteomes" id="UP000694850">
    <property type="component" value="Unplaced"/>
</dbReference>